<comment type="caution">
    <text evidence="4">The sequence shown here is derived from an EMBL/GenBank/DDBJ whole genome shotgun (WGS) entry which is preliminary data.</text>
</comment>
<proteinExistence type="predicted"/>
<dbReference type="Proteomes" id="UP001345963">
    <property type="component" value="Unassembled WGS sequence"/>
</dbReference>
<dbReference type="PROSITE" id="PS00028">
    <property type="entry name" value="ZINC_FINGER_C2H2_1"/>
    <property type="match status" value="1"/>
</dbReference>
<keyword evidence="1" id="KW-0479">Metal-binding</keyword>
<dbReference type="EMBL" id="JAHUTI010088515">
    <property type="protein sequence ID" value="MED6259833.1"/>
    <property type="molecule type" value="Genomic_DNA"/>
</dbReference>
<keyword evidence="1" id="KW-0862">Zinc</keyword>
<protein>
    <recommendedName>
        <fullName evidence="3">C2H2-type domain-containing protein</fullName>
    </recommendedName>
</protein>
<dbReference type="InterPro" id="IPR013087">
    <property type="entry name" value="Znf_C2H2_type"/>
</dbReference>
<evidence type="ECO:0000313" key="5">
    <source>
        <dbReference type="Proteomes" id="UP001345963"/>
    </source>
</evidence>
<evidence type="ECO:0000256" key="2">
    <source>
        <dbReference type="SAM" id="MobiDB-lite"/>
    </source>
</evidence>
<organism evidence="4 5">
    <name type="scientific">Ataeniobius toweri</name>
    <dbReference type="NCBI Taxonomy" id="208326"/>
    <lineage>
        <taxon>Eukaryota</taxon>
        <taxon>Metazoa</taxon>
        <taxon>Chordata</taxon>
        <taxon>Craniata</taxon>
        <taxon>Vertebrata</taxon>
        <taxon>Euteleostomi</taxon>
        <taxon>Actinopterygii</taxon>
        <taxon>Neopterygii</taxon>
        <taxon>Teleostei</taxon>
        <taxon>Neoteleostei</taxon>
        <taxon>Acanthomorphata</taxon>
        <taxon>Ovalentaria</taxon>
        <taxon>Atherinomorphae</taxon>
        <taxon>Cyprinodontiformes</taxon>
        <taxon>Goodeidae</taxon>
        <taxon>Ataeniobius</taxon>
    </lineage>
</organism>
<gene>
    <name evidence="4" type="ORF">ATANTOWER_014391</name>
</gene>
<dbReference type="Gene3D" id="3.30.160.60">
    <property type="entry name" value="Classic Zinc Finger"/>
    <property type="match status" value="1"/>
</dbReference>
<keyword evidence="5" id="KW-1185">Reference proteome</keyword>
<accession>A0ABU7CAB7</accession>
<evidence type="ECO:0000313" key="4">
    <source>
        <dbReference type="EMBL" id="MED6259833.1"/>
    </source>
</evidence>
<evidence type="ECO:0000259" key="3">
    <source>
        <dbReference type="PROSITE" id="PS50157"/>
    </source>
</evidence>
<dbReference type="SMART" id="SM00355">
    <property type="entry name" value="ZnF_C2H2"/>
    <property type="match status" value="2"/>
</dbReference>
<evidence type="ECO:0000256" key="1">
    <source>
        <dbReference type="PROSITE-ProRule" id="PRU00042"/>
    </source>
</evidence>
<reference evidence="4 5" key="1">
    <citation type="submission" date="2021-07" db="EMBL/GenBank/DDBJ databases">
        <authorList>
            <person name="Palmer J.M."/>
        </authorList>
    </citation>
    <scope>NUCLEOTIDE SEQUENCE [LARGE SCALE GENOMIC DNA]</scope>
    <source>
        <strain evidence="4 5">AT_MEX2019</strain>
        <tissue evidence="4">Muscle</tissue>
    </source>
</reference>
<dbReference type="PROSITE" id="PS50157">
    <property type="entry name" value="ZINC_FINGER_C2H2_2"/>
    <property type="match status" value="1"/>
</dbReference>
<feature type="domain" description="C2H2-type" evidence="3">
    <location>
        <begin position="167"/>
        <end position="195"/>
    </location>
</feature>
<sequence length="227" mass="25933">MTQMTENRTHLAMMTPPTLRCLLGDRQKQTGQGSSGGMDHSHIPEEPSYSGEKGRSNVTEFYEEEDEEDGAYIIEYSNPEEEGKSCKFKMLVDRSHPGKKPVIKPLPVREIPKEPLSFRPQRQTCETSQRMKMKTDEENNKNFLELGENFREVMETDSGSAKKLVCPKCPASGKFFKGQAGLARHVRYMHSSEKKKTYFCTSCNQSVRAQIELDPHTRRHQESLLGK</sequence>
<name>A0ABU7CAB7_9TELE</name>
<feature type="region of interest" description="Disordered" evidence="2">
    <location>
        <begin position="21"/>
        <end position="57"/>
    </location>
</feature>
<keyword evidence="1" id="KW-0863">Zinc-finger</keyword>